<keyword evidence="2" id="KW-1185">Reference proteome</keyword>
<keyword evidence="1" id="KW-0670">Pyruvate</keyword>
<dbReference type="EMBL" id="JBHSAW010000004">
    <property type="protein sequence ID" value="MFC4095737.1"/>
    <property type="molecule type" value="Genomic_DNA"/>
</dbReference>
<evidence type="ECO:0000313" key="1">
    <source>
        <dbReference type="EMBL" id="MFC4095737.1"/>
    </source>
</evidence>
<dbReference type="Proteomes" id="UP001595814">
    <property type="component" value="Unassembled WGS sequence"/>
</dbReference>
<comment type="caution">
    <text evidence="1">The sequence shown here is derived from an EMBL/GenBank/DDBJ whole genome shotgun (WGS) entry which is preliminary data.</text>
</comment>
<sequence length="114" mass="13640">MRPLEIGDKVYNVTQDGFDDFKRYSFSVVVKLTKTLAILKNDVRLVNDPKPSYIMEDVGYSVYRQRGIHWHLVSLDAIRQAQIENKKIEAHDWFQHKKFTLKEKQYIYELFTKN</sequence>
<accession>A0ABV8JRU3</accession>
<gene>
    <name evidence="1" type="ORF">ACFOUT_07610</name>
</gene>
<evidence type="ECO:0000313" key="2">
    <source>
        <dbReference type="Proteomes" id="UP001595814"/>
    </source>
</evidence>
<proteinExistence type="predicted"/>
<protein>
    <submittedName>
        <fullName evidence="1">Pyruvate kinase</fullName>
    </submittedName>
</protein>
<organism evidence="1 2">
    <name type="scientific">Euzebyella saccharophila</name>
    <dbReference type="NCBI Taxonomy" id="679664"/>
    <lineage>
        <taxon>Bacteria</taxon>
        <taxon>Pseudomonadati</taxon>
        <taxon>Bacteroidota</taxon>
        <taxon>Flavobacteriia</taxon>
        <taxon>Flavobacteriales</taxon>
        <taxon>Flavobacteriaceae</taxon>
        <taxon>Euzebyella</taxon>
    </lineage>
</organism>
<reference evidence="2" key="1">
    <citation type="journal article" date="2019" name="Int. J. Syst. Evol. Microbiol.">
        <title>The Global Catalogue of Microorganisms (GCM) 10K type strain sequencing project: providing services to taxonomists for standard genome sequencing and annotation.</title>
        <authorList>
            <consortium name="The Broad Institute Genomics Platform"/>
            <consortium name="The Broad Institute Genome Sequencing Center for Infectious Disease"/>
            <person name="Wu L."/>
            <person name="Ma J."/>
        </authorList>
    </citation>
    <scope>NUCLEOTIDE SEQUENCE [LARGE SCALE GENOMIC DNA]</scope>
    <source>
        <strain evidence="2">CECT 7477</strain>
    </source>
</reference>
<keyword evidence="1" id="KW-0418">Kinase</keyword>
<name>A0ABV8JRU3_9FLAO</name>
<dbReference type="RefSeq" id="WP_192460614.1">
    <property type="nucleotide sequence ID" value="NZ_JACYFJ010000001.1"/>
</dbReference>
<keyword evidence="1" id="KW-0808">Transferase</keyword>
<dbReference type="GO" id="GO:0016301">
    <property type="term" value="F:kinase activity"/>
    <property type="evidence" value="ECO:0007669"/>
    <property type="project" value="UniProtKB-KW"/>
</dbReference>